<feature type="domain" description="Methyltransferase type 11" evidence="1">
    <location>
        <begin position="54"/>
        <end position="137"/>
    </location>
</feature>
<keyword evidence="2" id="KW-0808">Transferase</keyword>
<accession>A0A5R8KH17</accession>
<evidence type="ECO:0000313" key="2">
    <source>
        <dbReference type="EMBL" id="TLD70899.1"/>
    </source>
</evidence>
<dbReference type="Gene3D" id="3.40.50.150">
    <property type="entry name" value="Vaccinia Virus protein VP39"/>
    <property type="match status" value="1"/>
</dbReference>
<keyword evidence="3" id="KW-1185">Reference proteome</keyword>
<dbReference type="AlphaFoldDB" id="A0A5R8KH17"/>
<comment type="caution">
    <text evidence="2">The sequence shown here is derived from an EMBL/GenBank/DDBJ whole genome shotgun (WGS) entry which is preliminary data.</text>
</comment>
<evidence type="ECO:0000259" key="1">
    <source>
        <dbReference type="Pfam" id="PF08241"/>
    </source>
</evidence>
<name>A0A5R8KH17_9BACT</name>
<dbReference type="SUPFAM" id="SSF53335">
    <property type="entry name" value="S-adenosyl-L-methionine-dependent methyltransferases"/>
    <property type="match status" value="1"/>
</dbReference>
<gene>
    <name evidence="2" type="ORF">FEM03_11380</name>
</gene>
<keyword evidence="2" id="KW-0489">Methyltransferase</keyword>
<dbReference type="PANTHER" id="PTHR43591:SF110">
    <property type="entry name" value="RHODANESE DOMAIN-CONTAINING PROTEIN"/>
    <property type="match status" value="1"/>
</dbReference>
<sequence length="263" mass="29022">MAKILPAIPSSMPQIRRTHYHPSLASSDYFMVKHVGDFVLTKLSECIKPDMEVLDVGCGEQPLRATIESLGGRYQSTDIEQNHAGTVDHLCPIISLPLPTDSVDLILCSEVMEHVPETEEAIAEMTRVLKPGGLLILTTPFNYLLHEQPYDFVRLTPHQLKRCAGLSGLEILEIKQAGNALEVFVSMFSYASAWFFNATTNRPLRWLYSKAMQGGQALANIATCAVRPAIGRFLLTTAYLSNQCVMRKKTPSPILPSSTASDS</sequence>
<dbReference type="GO" id="GO:0032259">
    <property type="term" value="P:methylation"/>
    <property type="evidence" value="ECO:0007669"/>
    <property type="project" value="UniProtKB-KW"/>
</dbReference>
<evidence type="ECO:0000313" key="3">
    <source>
        <dbReference type="Proteomes" id="UP000306196"/>
    </source>
</evidence>
<dbReference type="OrthoDB" id="9816564at2"/>
<organism evidence="2 3">
    <name type="scientific">Phragmitibacter flavus</name>
    <dbReference type="NCBI Taxonomy" id="2576071"/>
    <lineage>
        <taxon>Bacteria</taxon>
        <taxon>Pseudomonadati</taxon>
        <taxon>Verrucomicrobiota</taxon>
        <taxon>Verrucomicrobiia</taxon>
        <taxon>Verrucomicrobiales</taxon>
        <taxon>Verrucomicrobiaceae</taxon>
        <taxon>Phragmitibacter</taxon>
    </lineage>
</organism>
<dbReference type="InterPro" id="IPR013216">
    <property type="entry name" value="Methyltransf_11"/>
</dbReference>
<dbReference type="GO" id="GO:0008757">
    <property type="term" value="F:S-adenosylmethionine-dependent methyltransferase activity"/>
    <property type="evidence" value="ECO:0007669"/>
    <property type="project" value="InterPro"/>
</dbReference>
<proteinExistence type="predicted"/>
<protein>
    <submittedName>
        <fullName evidence="2">Class I SAM-dependent methyltransferase</fullName>
    </submittedName>
</protein>
<dbReference type="InterPro" id="IPR029063">
    <property type="entry name" value="SAM-dependent_MTases_sf"/>
</dbReference>
<dbReference type="CDD" id="cd02440">
    <property type="entry name" value="AdoMet_MTases"/>
    <property type="match status" value="1"/>
</dbReference>
<dbReference type="PANTHER" id="PTHR43591">
    <property type="entry name" value="METHYLTRANSFERASE"/>
    <property type="match status" value="1"/>
</dbReference>
<dbReference type="Pfam" id="PF08241">
    <property type="entry name" value="Methyltransf_11"/>
    <property type="match status" value="1"/>
</dbReference>
<dbReference type="Proteomes" id="UP000306196">
    <property type="component" value="Unassembled WGS sequence"/>
</dbReference>
<reference evidence="2 3" key="1">
    <citation type="submission" date="2019-05" db="EMBL/GenBank/DDBJ databases">
        <title>Verrucobacter flavum gen. nov., sp. nov. a new member of the family Verrucomicrobiaceae.</title>
        <authorList>
            <person name="Szuroczki S."/>
            <person name="Abbaszade G."/>
            <person name="Szabo A."/>
            <person name="Felfoldi T."/>
            <person name="Schumann P."/>
            <person name="Boka K."/>
            <person name="Keki Z."/>
            <person name="Toumi M."/>
            <person name="Toth E."/>
        </authorList>
    </citation>
    <scope>NUCLEOTIDE SEQUENCE [LARGE SCALE GENOMIC DNA]</scope>
    <source>
        <strain evidence="2 3">MG-N-17</strain>
    </source>
</reference>
<dbReference type="EMBL" id="VAUV01000007">
    <property type="protein sequence ID" value="TLD70899.1"/>
    <property type="molecule type" value="Genomic_DNA"/>
</dbReference>